<dbReference type="SUPFAM" id="SSF55729">
    <property type="entry name" value="Acyl-CoA N-acyltransferases (Nat)"/>
    <property type="match status" value="1"/>
</dbReference>
<reference evidence="6" key="1">
    <citation type="submission" date="2021-03" db="EMBL/GenBank/DDBJ databases">
        <title>Antimicrobial resistance genes in bacteria isolated from Japanese honey, and their potential for conferring macrolide and lincosamide resistance in the American foulbrood pathogen Paenibacillus larvae.</title>
        <authorList>
            <person name="Okamoto M."/>
            <person name="Kumagai M."/>
            <person name="Kanamori H."/>
            <person name="Takamatsu D."/>
        </authorList>
    </citation>
    <scope>NUCLEOTIDE SEQUENCE</scope>
    <source>
        <strain evidence="6">J40TS1</strain>
    </source>
</reference>
<organism evidence="6 7">
    <name type="scientific">Paenibacillus montaniterrae</name>
    <dbReference type="NCBI Taxonomy" id="429341"/>
    <lineage>
        <taxon>Bacteria</taxon>
        <taxon>Bacillati</taxon>
        <taxon>Bacillota</taxon>
        <taxon>Bacilli</taxon>
        <taxon>Bacillales</taxon>
        <taxon>Paenibacillaceae</taxon>
        <taxon>Paenibacillus</taxon>
    </lineage>
</organism>
<dbReference type="InterPro" id="IPR000182">
    <property type="entry name" value="GNAT_dom"/>
</dbReference>
<dbReference type="AlphaFoldDB" id="A0A919YM02"/>
<evidence type="ECO:0000256" key="2">
    <source>
        <dbReference type="ARBA" id="ARBA00022490"/>
    </source>
</evidence>
<accession>A0A919YM02</accession>
<dbReference type="PANTHER" id="PTHR43420">
    <property type="entry name" value="ACETYLTRANSFERASE"/>
    <property type="match status" value="1"/>
</dbReference>
<dbReference type="PROSITE" id="PS51186">
    <property type="entry name" value="GNAT"/>
    <property type="match status" value="1"/>
</dbReference>
<dbReference type="PANTHER" id="PTHR43420:SF44">
    <property type="entry name" value="ACETYLTRANSFERASE YPEA"/>
    <property type="match status" value="1"/>
</dbReference>
<sequence length="163" mass="18634">MGVVVEKLVFRKMTLDDLPSIMKIEQDSFATPWTEEAFRNELTNNMFAQYMVMEYEGEVIGYAGMWIIVDEAHITNVAILTPYRGQGLGKLLMAELQRTASFLGAVRMTLEVRASNEIAQRLYRRYGFVNSGVRPGYYSDNQEDAIIMWADVPQLEKGDECDE</sequence>
<dbReference type="InterPro" id="IPR006464">
    <property type="entry name" value="AcTrfase_RimI/Ard1"/>
</dbReference>
<dbReference type="EMBL" id="BOSE01000003">
    <property type="protein sequence ID" value="GIP16333.1"/>
    <property type="molecule type" value="Genomic_DNA"/>
</dbReference>
<dbReference type="RefSeq" id="WP_213514596.1">
    <property type="nucleotide sequence ID" value="NZ_BOSE01000003.1"/>
</dbReference>
<evidence type="ECO:0000313" key="6">
    <source>
        <dbReference type="EMBL" id="GIP16333.1"/>
    </source>
</evidence>
<evidence type="ECO:0000313" key="7">
    <source>
        <dbReference type="Proteomes" id="UP000683139"/>
    </source>
</evidence>
<keyword evidence="2" id="KW-0963">Cytoplasm</keyword>
<evidence type="ECO:0000256" key="3">
    <source>
        <dbReference type="ARBA" id="ARBA00022679"/>
    </source>
</evidence>
<dbReference type="GO" id="GO:0008080">
    <property type="term" value="F:N-acetyltransferase activity"/>
    <property type="evidence" value="ECO:0007669"/>
    <property type="project" value="InterPro"/>
</dbReference>
<gene>
    <name evidence="6" type="primary">rimI</name>
    <name evidence="6" type="ORF">J40TS1_19750</name>
</gene>
<keyword evidence="4" id="KW-0012">Acyltransferase</keyword>
<dbReference type="Proteomes" id="UP000683139">
    <property type="component" value="Unassembled WGS sequence"/>
</dbReference>
<comment type="similarity">
    <text evidence="1">Belongs to the acetyltransferase family. RimI subfamily.</text>
</comment>
<keyword evidence="7" id="KW-1185">Reference proteome</keyword>
<dbReference type="Gene3D" id="3.40.630.30">
    <property type="match status" value="1"/>
</dbReference>
<dbReference type="InterPro" id="IPR050680">
    <property type="entry name" value="YpeA/RimI_acetyltransf"/>
</dbReference>
<evidence type="ECO:0000256" key="1">
    <source>
        <dbReference type="ARBA" id="ARBA00005395"/>
    </source>
</evidence>
<dbReference type="InterPro" id="IPR016181">
    <property type="entry name" value="Acyl_CoA_acyltransferase"/>
</dbReference>
<feature type="domain" description="N-acetyltransferase" evidence="5">
    <location>
        <begin position="8"/>
        <end position="153"/>
    </location>
</feature>
<dbReference type="CDD" id="cd04301">
    <property type="entry name" value="NAT_SF"/>
    <property type="match status" value="1"/>
</dbReference>
<proteinExistence type="inferred from homology"/>
<dbReference type="Pfam" id="PF00583">
    <property type="entry name" value="Acetyltransf_1"/>
    <property type="match status" value="1"/>
</dbReference>
<evidence type="ECO:0000256" key="4">
    <source>
        <dbReference type="ARBA" id="ARBA00023315"/>
    </source>
</evidence>
<dbReference type="NCBIfam" id="TIGR01575">
    <property type="entry name" value="rimI"/>
    <property type="match status" value="1"/>
</dbReference>
<name>A0A919YM02_9BACL</name>
<evidence type="ECO:0000259" key="5">
    <source>
        <dbReference type="PROSITE" id="PS51186"/>
    </source>
</evidence>
<comment type="caution">
    <text evidence="6">The sequence shown here is derived from an EMBL/GenBank/DDBJ whole genome shotgun (WGS) entry which is preliminary data.</text>
</comment>
<protein>
    <submittedName>
        <fullName evidence="6">Ribosomal-protein-alanine acetyltransferase</fullName>
    </submittedName>
</protein>
<keyword evidence="3" id="KW-0808">Transferase</keyword>